<reference evidence="18" key="2">
    <citation type="submission" date="2021-02" db="EMBL/GenBank/DDBJ databases">
        <authorList>
            <person name="Han P."/>
        </authorList>
    </citation>
    <scope>NUCLEOTIDE SEQUENCE</scope>
    <source>
        <strain evidence="18">Candidatus Nitrotoga sp. ZN8</strain>
    </source>
</reference>
<keyword evidence="7 16" id="KW-0375">Hydrogen ion transport</keyword>
<evidence type="ECO:0000256" key="14">
    <source>
        <dbReference type="ARBA" id="ARBA00026054"/>
    </source>
</evidence>
<dbReference type="RefSeq" id="WP_213035118.1">
    <property type="nucleotide sequence ID" value="NZ_CAJNBL010000005.1"/>
</dbReference>
<dbReference type="EMBL" id="LS423452">
    <property type="protein sequence ID" value="SPS04562.1"/>
    <property type="molecule type" value="Genomic_DNA"/>
</dbReference>
<keyword evidence="3 16" id="KW-1003">Cell membrane</keyword>
<keyword evidence="4" id="KW-0997">Cell inner membrane</keyword>
<comment type="function">
    <text evidence="13">Component of the F(0) channel, it forms part of the peripheral stalk, linking F(1) to F(0). The b'-subunit is a diverged and duplicated form of b found in plants and photosynthetic bacteria.</text>
</comment>
<dbReference type="NCBIfam" id="NF004411">
    <property type="entry name" value="PRK05759.1-2"/>
    <property type="match status" value="1"/>
</dbReference>
<evidence type="ECO:0000313" key="18">
    <source>
        <dbReference type="EMBL" id="CAE6693139.1"/>
    </source>
</evidence>
<dbReference type="GO" id="GO:0045259">
    <property type="term" value="C:proton-transporting ATP synthase complex"/>
    <property type="evidence" value="ECO:0007669"/>
    <property type="project" value="UniProtKB-KW"/>
</dbReference>
<feature type="transmembrane region" description="Helical" evidence="16">
    <location>
        <begin position="6"/>
        <end position="26"/>
    </location>
</feature>
<keyword evidence="9 16" id="KW-0406">Ion transport</keyword>
<keyword evidence="11 16" id="KW-0066">ATP synthesis</keyword>
<reference evidence="19" key="1">
    <citation type="submission" date="2018-05" db="EMBL/GenBank/DDBJ databases">
        <authorList>
            <person name="Lanie J.A."/>
            <person name="Ng W.-L."/>
            <person name="Kazmierczak K.M."/>
            <person name="Andrzejewski T.M."/>
            <person name="Davidsen T.M."/>
            <person name="Wayne K.J."/>
            <person name="Tettelin H."/>
            <person name="Glass J.I."/>
            <person name="Rusch D."/>
            <person name="Podicherti R."/>
            <person name="Tsui H.-C.T."/>
            <person name="Winkler M.E."/>
        </authorList>
    </citation>
    <scope>NUCLEOTIDE SEQUENCE</scope>
    <source>
        <strain evidence="19">KNB</strain>
    </source>
</reference>
<keyword evidence="8 16" id="KW-1133">Transmembrane helix</keyword>
<dbReference type="CDD" id="cd06503">
    <property type="entry name" value="ATP-synt_Fo_b"/>
    <property type="match status" value="1"/>
</dbReference>
<dbReference type="InterPro" id="IPR028987">
    <property type="entry name" value="ATP_synth_B-like_membr_sf"/>
</dbReference>
<keyword evidence="5 16" id="KW-0138">CF(0)</keyword>
<keyword evidence="10 16" id="KW-0472">Membrane</keyword>
<dbReference type="GO" id="GO:0005886">
    <property type="term" value="C:plasma membrane"/>
    <property type="evidence" value="ECO:0007669"/>
    <property type="project" value="UniProtKB-SubCell"/>
</dbReference>
<dbReference type="GO" id="GO:0046933">
    <property type="term" value="F:proton-transporting ATP synthase activity, rotational mechanism"/>
    <property type="evidence" value="ECO:0007669"/>
    <property type="project" value="UniProtKB-UniRule"/>
</dbReference>
<keyword evidence="2 16" id="KW-0813">Transport</keyword>
<dbReference type="Proteomes" id="UP000675882">
    <property type="component" value="Unassembled WGS sequence"/>
</dbReference>
<comment type="subunit">
    <text evidence="14">F-type ATPases have 2 components, F(1) - the catalytic core - and F(0) - the membrane proton channel. F(1) has five subunits: alpha(3), beta(3), gamma(1), delta(1), epsilon(1). F(0) has four main subunits: a(1), b(2) and c(10-14). The alpha and beta chains form an alternating ring which encloses part of the gamma chain. F(1) is attached to F(0) by a central stalk formed by the gamma and epsilon chains, while a peripheral stalk is formed by the delta and b chains.</text>
</comment>
<dbReference type="InterPro" id="IPR050059">
    <property type="entry name" value="ATP_synthase_B_chain"/>
</dbReference>
<sequence length="156" mass="17233">MNINATLIAQTIMFALFVWFCMKYVWPPIMAALDARNKRIADGLAAAERGKNELALASKRSAEMLREAKEKVSEIIAQGDKRASEIVEEAKEQARVEGERIVAAAKAEIEQEVFRAREQLRTQVTSVALAGAGKILGREIDAKAHNDLLDKLVAEI</sequence>
<accession>A0A2X0R3S5</accession>
<comment type="function">
    <text evidence="12 16">F(1)F(0) ATP synthase produces ATP from ADP in the presence of a proton or sodium gradient. F-type ATPases consist of two structural domains, F(1) containing the extramembraneous catalytic core and F(0) containing the membrane proton channel, linked together by a central stalk and a peripheral stalk. During catalysis, ATP synthesis in the catalytic domain of F(1) is coupled via a rotary mechanism of the central stalk subunits to proton translocation.</text>
</comment>
<evidence type="ECO:0000256" key="12">
    <source>
        <dbReference type="ARBA" id="ARBA00025198"/>
    </source>
</evidence>
<protein>
    <recommendedName>
        <fullName evidence="16">ATP synthase subunit b</fullName>
    </recommendedName>
    <alternativeName>
        <fullName evidence="16">ATP synthase F(0) sector subunit b</fullName>
    </alternativeName>
    <alternativeName>
        <fullName evidence="16">ATPase subunit I</fullName>
    </alternativeName>
    <alternativeName>
        <fullName evidence="16">F-type ATPase subunit b</fullName>
        <shortName evidence="16">F-ATPase subunit b</shortName>
    </alternativeName>
</protein>
<dbReference type="PANTHER" id="PTHR33445">
    <property type="entry name" value="ATP SYNTHASE SUBUNIT B', CHLOROPLASTIC"/>
    <property type="match status" value="1"/>
</dbReference>
<evidence type="ECO:0000256" key="4">
    <source>
        <dbReference type="ARBA" id="ARBA00022519"/>
    </source>
</evidence>
<evidence type="ECO:0000313" key="19">
    <source>
        <dbReference type="EMBL" id="SPS04562.1"/>
    </source>
</evidence>
<dbReference type="NCBIfam" id="TIGR01144">
    <property type="entry name" value="ATP_synt_b"/>
    <property type="match status" value="1"/>
</dbReference>
<dbReference type="GO" id="GO:0012505">
    <property type="term" value="C:endomembrane system"/>
    <property type="evidence" value="ECO:0007669"/>
    <property type="project" value="UniProtKB-SubCell"/>
</dbReference>
<comment type="subcellular location">
    <subcellularLocation>
        <location evidence="16">Cell membrane</location>
        <topology evidence="16">Single-pass membrane protein</topology>
    </subcellularLocation>
    <subcellularLocation>
        <location evidence="15">Endomembrane system</location>
        <topology evidence="15">Single-pass membrane protein</topology>
    </subcellularLocation>
</comment>
<evidence type="ECO:0000256" key="13">
    <source>
        <dbReference type="ARBA" id="ARBA00025614"/>
    </source>
</evidence>
<gene>
    <name evidence="16 19" type="primary">atpF</name>
    <name evidence="19" type="ORF">NITFAB_0151</name>
    <name evidence="18" type="ORF">NTGZN8_130081</name>
</gene>
<evidence type="ECO:0000256" key="9">
    <source>
        <dbReference type="ARBA" id="ARBA00023065"/>
    </source>
</evidence>
<organism evidence="19">
    <name type="scientific">Candidatus Nitrotoga fabula</name>
    <dbReference type="NCBI Taxonomy" id="2182327"/>
    <lineage>
        <taxon>Bacteria</taxon>
        <taxon>Pseudomonadati</taxon>
        <taxon>Pseudomonadota</taxon>
        <taxon>Betaproteobacteria</taxon>
        <taxon>Nitrosomonadales</taxon>
        <taxon>Gallionellaceae</taxon>
        <taxon>Candidatus Nitrotoga</taxon>
    </lineage>
</organism>
<comment type="similarity">
    <text evidence="1 16 17">Belongs to the ATPase B chain family.</text>
</comment>
<keyword evidence="20" id="KW-1185">Reference proteome</keyword>
<evidence type="ECO:0000256" key="7">
    <source>
        <dbReference type="ARBA" id="ARBA00022781"/>
    </source>
</evidence>
<evidence type="ECO:0000256" key="1">
    <source>
        <dbReference type="ARBA" id="ARBA00005513"/>
    </source>
</evidence>
<dbReference type="InterPro" id="IPR005864">
    <property type="entry name" value="ATP_synth_F0_bsu_bac"/>
</dbReference>
<evidence type="ECO:0000256" key="15">
    <source>
        <dbReference type="ARBA" id="ARBA00037847"/>
    </source>
</evidence>
<dbReference type="GO" id="GO:0046961">
    <property type="term" value="F:proton-transporting ATPase activity, rotational mechanism"/>
    <property type="evidence" value="ECO:0007669"/>
    <property type="project" value="TreeGrafter"/>
</dbReference>
<dbReference type="AlphaFoldDB" id="A0A2X0R3S5"/>
<dbReference type="EMBL" id="CAJNBL010000005">
    <property type="protein sequence ID" value="CAE6693139.1"/>
    <property type="molecule type" value="Genomic_DNA"/>
</dbReference>
<dbReference type="InterPro" id="IPR002146">
    <property type="entry name" value="ATP_synth_b/b'su_bac/chlpt"/>
</dbReference>
<keyword evidence="6 16" id="KW-0812">Transmembrane</keyword>
<proteinExistence type="inferred from homology"/>
<dbReference type="PANTHER" id="PTHR33445:SF1">
    <property type="entry name" value="ATP SYNTHASE SUBUNIT B"/>
    <property type="match status" value="1"/>
</dbReference>
<evidence type="ECO:0000256" key="10">
    <source>
        <dbReference type="ARBA" id="ARBA00023136"/>
    </source>
</evidence>
<comment type="subunit">
    <text evidence="16">F-type ATPases have 2 components, F(1) - the catalytic core - and F(0) - the membrane proton channel. F(1) has five subunits: alpha(3), beta(3), gamma(1), delta(1), epsilon(1). F(0) has three main subunits: a(1), b(2) and c(10-14). The alpha and beta chains form an alternating ring which encloses part of the gamma chain. F(1) is attached to F(0) by a central stalk formed by the gamma and epsilon chains, while a peripheral stalk is formed by the delta and b chains.</text>
</comment>
<evidence type="ECO:0000256" key="5">
    <source>
        <dbReference type="ARBA" id="ARBA00022547"/>
    </source>
</evidence>
<evidence type="ECO:0000256" key="2">
    <source>
        <dbReference type="ARBA" id="ARBA00022448"/>
    </source>
</evidence>
<dbReference type="SUPFAM" id="SSF81573">
    <property type="entry name" value="F1F0 ATP synthase subunit B, membrane domain"/>
    <property type="match status" value="1"/>
</dbReference>
<dbReference type="Gene3D" id="1.20.5.620">
    <property type="entry name" value="F1F0 ATP synthase subunit B, membrane domain"/>
    <property type="match status" value="1"/>
</dbReference>
<keyword evidence="19" id="KW-0378">Hydrolase</keyword>
<dbReference type="GO" id="GO:0016787">
    <property type="term" value="F:hydrolase activity"/>
    <property type="evidence" value="ECO:0007669"/>
    <property type="project" value="UniProtKB-KW"/>
</dbReference>
<dbReference type="FunFam" id="1.20.5.620:FF:000001">
    <property type="entry name" value="ATP synthase subunit b"/>
    <property type="match status" value="1"/>
</dbReference>
<evidence type="ECO:0000256" key="17">
    <source>
        <dbReference type="RuleBase" id="RU003848"/>
    </source>
</evidence>
<evidence type="ECO:0000256" key="16">
    <source>
        <dbReference type="HAMAP-Rule" id="MF_01398"/>
    </source>
</evidence>
<evidence type="ECO:0000256" key="11">
    <source>
        <dbReference type="ARBA" id="ARBA00023310"/>
    </source>
</evidence>
<evidence type="ECO:0000256" key="6">
    <source>
        <dbReference type="ARBA" id="ARBA00022692"/>
    </source>
</evidence>
<dbReference type="Pfam" id="PF00430">
    <property type="entry name" value="ATP-synt_B"/>
    <property type="match status" value="1"/>
</dbReference>
<evidence type="ECO:0000256" key="3">
    <source>
        <dbReference type="ARBA" id="ARBA00022475"/>
    </source>
</evidence>
<evidence type="ECO:0000313" key="20">
    <source>
        <dbReference type="Proteomes" id="UP000675882"/>
    </source>
</evidence>
<evidence type="ECO:0000256" key="8">
    <source>
        <dbReference type="ARBA" id="ARBA00022989"/>
    </source>
</evidence>
<dbReference type="HAMAP" id="MF_01398">
    <property type="entry name" value="ATP_synth_b_bprime"/>
    <property type="match status" value="1"/>
</dbReference>
<name>A0A2X0R3S5_9PROT</name>